<feature type="compositionally biased region" description="Polar residues" evidence="1">
    <location>
        <begin position="916"/>
        <end position="932"/>
    </location>
</feature>
<dbReference type="FunCoup" id="M3XK71">
    <property type="interactions" value="507"/>
</dbReference>
<dbReference type="GeneTree" id="ENSGT00730000111366"/>
<feature type="compositionally biased region" description="Low complexity" evidence="1">
    <location>
        <begin position="376"/>
        <end position="387"/>
    </location>
</feature>
<dbReference type="GO" id="GO:0016604">
    <property type="term" value="C:nuclear body"/>
    <property type="evidence" value="ECO:0007669"/>
    <property type="project" value="TreeGrafter"/>
</dbReference>
<keyword evidence="3" id="KW-1185">Reference proteome</keyword>
<feature type="compositionally biased region" description="Polar residues" evidence="1">
    <location>
        <begin position="166"/>
        <end position="181"/>
    </location>
</feature>
<reference evidence="3" key="1">
    <citation type="submission" date="2011-08" db="EMBL/GenBank/DDBJ databases">
        <title>The draft genome of Latimeria chalumnae.</title>
        <authorList>
            <person name="Di Palma F."/>
            <person name="Alfoldi J."/>
            <person name="Johnson J."/>
            <person name="Berlin A."/>
            <person name="Gnerre S."/>
            <person name="Jaffe D."/>
            <person name="MacCallum I."/>
            <person name="Young S."/>
            <person name="Walker B.J."/>
            <person name="Lander E."/>
            <person name="Lindblad-Toh K."/>
        </authorList>
    </citation>
    <scope>NUCLEOTIDE SEQUENCE [LARGE SCALE GENOMIC DNA]</scope>
    <source>
        <strain evidence="3">Wild caught</strain>
    </source>
</reference>
<dbReference type="Bgee" id="ENSLACG00000013569">
    <property type="expression patterns" value="Expressed in chordate pharynx and 5 other cell types or tissues"/>
</dbReference>
<dbReference type="EMBL" id="AFYH01036653">
    <property type="status" value="NOT_ANNOTATED_CDS"/>
    <property type="molecule type" value="Genomic_DNA"/>
</dbReference>
<gene>
    <name evidence="2" type="primary">MAMLD1</name>
</gene>
<feature type="region of interest" description="Disordered" evidence="1">
    <location>
        <begin position="210"/>
        <end position="251"/>
    </location>
</feature>
<evidence type="ECO:0000256" key="1">
    <source>
        <dbReference type="SAM" id="MobiDB-lite"/>
    </source>
</evidence>
<feature type="compositionally biased region" description="Low complexity" evidence="1">
    <location>
        <begin position="332"/>
        <end position="346"/>
    </location>
</feature>
<dbReference type="GO" id="GO:0006357">
    <property type="term" value="P:regulation of transcription by RNA polymerase II"/>
    <property type="evidence" value="ECO:0007669"/>
    <property type="project" value="TreeGrafter"/>
</dbReference>
<dbReference type="InterPro" id="IPR026131">
    <property type="entry name" value="MAMLD1"/>
</dbReference>
<dbReference type="EMBL" id="AFYH01036649">
    <property type="status" value="NOT_ANNOTATED_CDS"/>
    <property type="molecule type" value="Genomic_DNA"/>
</dbReference>
<dbReference type="OrthoDB" id="8630229at2759"/>
<dbReference type="EMBL" id="AFYH01036651">
    <property type="status" value="NOT_ANNOTATED_CDS"/>
    <property type="molecule type" value="Genomic_DNA"/>
</dbReference>
<feature type="region of interest" description="Disordered" evidence="1">
    <location>
        <begin position="858"/>
        <end position="932"/>
    </location>
</feature>
<dbReference type="EMBL" id="AFYH01036652">
    <property type="status" value="NOT_ANNOTATED_CDS"/>
    <property type="molecule type" value="Genomic_DNA"/>
</dbReference>
<dbReference type="EMBL" id="AFYH01036647">
    <property type="status" value="NOT_ANNOTATED_CDS"/>
    <property type="molecule type" value="Genomic_DNA"/>
</dbReference>
<reference evidence="2" key="3">
    <citation type="submission" date="2025-09" db="UniProtKB">
        <authorList>
            <consortium name="Ensembl"/>
        </authorList>
    </citation>
    <scope>IDENTIFICATION</scope>
</reference>
<accession>M3XK71</accession>
<evidence type="ECO:0000313" key="2">
    <source>
        <dbReference type="Ensembl" id="ENSLACP00000023127.1"/>
    </source>
</evidence>
<dbReference type="PANTHER" id="PTHR15275">
    <property type="entry name" value="CG1 PROTEIN/F18"/>
    <property type="match status" value="1"/>
</dbReference>
<dbReference type="Ensembl" id="ENSLACT00000026043.1">
    <property type="protein sequence ID" value="ENSLACP00000023127.1"/>
    <property type="gene ID" value="ENSLACG00000013569.2"/>
</dbReference>
<feature type="region of interest" description="Disordered" evidence="1">
    <location>
        <begin position="264"/>
        <end position="389"/>
    </location>
</feature>
<feature type="compositionally biased region" description="Low complexity" evidence="1">
    <location>
        <begin position="227"/>
        <end position="242"/>
    </location>
</feature>
<dbReference type="EMBL" id="AFYH01036648">
    <property type="status" value="NOT_ANNOTATED_CDS"/>
    <property type="molecule type" value="Genomic_DNA"/>
</dbReference>
<name>M3XK71_LATCH</name>
<feature type="compositionally biased region" description="Pro residues" evidence="1">
    <location>
        <begin position="892"/>
        <end position="902"/>
    </location>
</feature>
<dbReference type="EMBL" id="AFYH01036654">
    <property type="status" value="NOT_ANNOTATED_CDS"/>
    <property type="molecule type" value="Genomic_DNA"/>
</dbReference>
<dbReference type="PANTHER" id="PTHR15275:SF0">
    <property type="entry name" value="MASTERMIND-LIKE DOMAIN-CONTAINING PROTEIN 1"/>
    <property type="match status" value="1"/>
</dbReference>
<feature type="region of interest" description="Disordered" evidence="1">
    <location>
        <begin position="558"/>
        <end position="593"/>
    </location>
</feature>
<protein>
    <submittedName>
        <fullName evidence="2">Mastermind like domain containing 1</fullName>
    </submittedName>
</protein>
<evidence type="ECO:0000313" key="3">
    <source>
        <dbReference type="Proteomes" id="UP000008672"/>
    </source>
</evidence>
<dbReference type="eggNOG" id="ENOG502QV1F">
    <property type="taxonomic scope" value="Eukaryota"/>
</dbReference>
<dbReference type="EMBL" id="AFYH01036650">
    <property type="status" value="NOT_ANNOTATED_CDS"/>
    <property type="molecule type" value="Genomic_DNA"/>
</dbReference>
<sequence>MLLVSQRVEAPRMEPHISLQGSIKRKLEDDSSPATNVASEGIFPSDSKRLCLDDVTLSMDQPQGTHSSWPDMQNSHFFTNRPHYSSISVANHLSTGGIGSPFAAASSAEIKQGLVGVPNSMANNTQTMDQELQDLLEELTKMPDPSPTDLEKILGNKTDEALNVSHTPQSINSTPKPSPQVTPHLETHIPSKDFSPGFKETTELAQMTPSVGAPYSIPPSTKPVPSPMSSTSQNPSQSSLLPATSSRPGPNWHAQQLKQLAIAANKQVASQQQQMQTPGWQGISSSGPSPPYRPEKLTGSSPHHQPFSPQNTMVSSMTPNNIPVSNIQSPQNPMLSNMPSTSNPSSRPSPPCRPEKLSSPALNQQPFSPQSSMLPSMASTSISASSIKTPQNTMVSNIVSNNTGPSPPYRPEKLSSPALHQQPFSAQNTIVSSIASTSNPTNMQNSLYQSLATSQSSNISMIIQQQQQQQKPSSGLQSIVKENSVAQDQFSFTNTKPLSHFEIDQSNQKMSSVSGAPGQPSLAPYIEQHNQTKNLPFIPQQLRQLMQQPRMQRSMQPVGLVPQNRPDQNPGMVPRHRDPSSIQTAGSGCAPPNVNGYTRNDMLKQQIIRKQLLQEKQRQSMMGITSEQRAAFSAQQINPFQGVAQSLSTDCSQSMQSPPHNHRLIPANPGLLQSSLGPGIAPGAIHQNNGAMGIIANNPAKQPGIFSAPSDFNIAIRSSQNPLGISSGCQTVHSQSAVHSGMTVCGLNSSSLTNPVTTLQTLRPSSVSQIASIYTASPSQMWTTQGISRMPTQSQIDTNMQHFPNNSLYSKQYIRPGLPNQQFPHQNVVPPNQIAPGVQIRQMQKLNPVQSGQDIVTLNNQPFRNNLARGPLSAMAGMKPTPPGVTSLSPSNPSPGLVPPSYPSTGQLSGGFKGPNSGSDLPSYDFFQSSNSLPGQGNEADFLESLIKSNEWSNSFML</sequence>
<dbReference type="HOGENOM" id="CLU_298909_0_0_1"/>
<feature type="compositionally biased region" description="Polar residues" evidence="1">
    <location>
        <begin position="360"/>
        <end position="374"/>
    </location>
</feature>
<dbReference type="Proteomes" id="UP000008672">
    <property type="component" value="Unassembled WGS sequence"/>
</dbReference>
<dbReference type="EMBL" id="AFYH01036655">
    <property type="status" value="NOT_ANNOTATED_CDS"/>
    <property type="molecule type" value="Genomic_DNA"/>
</dbReference>
<feature type="region of interest" description="Disordered" evidence="1">
    <location>
        <begin position="396"/>
        <end position="415"/>
    </location>
</feature>
<dbReference type="AlphaFoldDB" id="M3XK71"/>
<dbReference type="STRING" id="7897.ENSLACP00000023127"/>
<feature type="compositionally biased region" description="Polar residues" evidence="1">
    <location>
        <begin position="277"/>
        <end position="287"/>
    </location>
</feature>
<organism evidence="2 3">
    <name type="scientific">Latimeria chalumnae</name>
    <name type="common">Coelacanth</name>
    <dbReference type="NCBI Taxonomy" id="7897"/>
    <lineage>
        <taxon>Eukaryota</taxon>
        <taxon>Metazoa</taxon>
        <taxon>Chordata</taxon>
        <taxon>Craniata</taxon>
        <taxon>Vertebrata</taxon>
        <taxon>Euteleostomi</taxon>
        <taxon>Coelacanthiformes</taxon>
        <taxon>Coelacanthidae</taxon>
        <taxon>Latimeria</taxon>
    </lineage>
</organism>
<dbReference type="KEGG" id="lcm:102350614"/>
<feature type="compositionally biased region" description="Pro residues" evidence="1">
    <location>
        <begin position="216"/>
        <end position="226"/>
    </location>
</feature>
<reference evidence="2" key="2">
    <citation type="submission" date="2025-08" db="UniProtKB">
        <authorList>
            <consortium name="Ensembl"/>
        </authorList>
    </citation>
    <scope>IDENTIFICATION</scope>
</reference>
<feature type="compositionally biased region" description="Polar residues" evidence="1">
    <location>
        <begin position="298"/>
        <end position="331"/>
    </location>
</feature>
<proteinExistence type="predicted"/>
<feature type="region of interest" description="Disordered" evidence="1">
    <location>
        <begin position="166"/>
        <end position="197"/>
    </location>
</feature>
<dbReference type="InParanoid" id="M3XK71"/>
<dbReference type="GeneID" id="102350614"/>
<dbReference type="OMA" id="FNNAAWV"/>